<evidence type="ECO:0000256" key="9">
    <source>
        <dbReference type="ARBA" id="ARBA00022833"/>
    </source>
</evidence>
<keyword evidence="8 18" id="KW-1114">Inhibition of host interferon signaling pathway by virus</keyword>
<evidence type="ECO:0000256" key="17">
    <source>
        <dbReference type="ARBA" id="ARBA00023309"/>
    </source>
</evidence>
<keyword evidence="14 18" id="KW-1035">Host cytoplasm</keyword>
<dbReference type="PIRSF" id="PIRSF003407">
    <property type="entry name" value="Papvi_E7"/>
    <property type="match status" value="1"/>
</dbReference>
<evidence type="ECO:0000256" key="14">
    <source>
        <dbReference type="ARBA" id="ARBA00023200"/>
    </source>
</evidence>
<name>A0AAU7E3H7_9PAPI</name>
<evidence type="ECO:0000256" key="18">
    <source>
        <dbReference type="HAMAP-Rule" id="MF_04004"/>
    </source>
</evidence>
<comment type="PTM">
    <text evidence="18">Highly phosphorylated.</text>
</comment>
<comment type="subunit">
    <text evidence="18">Homodimer. Homooligomer. Interacts with host RB1; this interaction induces dissociation of RB1-E2F1 complex thereby disrupting RB1 activity. Interacts with host EP300; this interaction represses EP300 transcriptional activity. Interacts with protein E2; this interaction inhibits E7 oncogenic activity. Interacts with host TMEM173/STING; this interaction impairs the ability of TMEM173/STING to sense cytosolic DNA and promote the production of type I interferon (IFN-alpha and IFN-beta).</text>
</comment>
<dbReference type="GO" id="GO:0008270">
    <property type="term" value="F:zinc ion binding"/>
    <property type="evidence" value="ECO:0007669"/>
    <property type="project" value="UniProtKB-KW"/>
</dbReference>
<dbReference type="GO" id="GO:0039502">
    <property type="term" value="P:symbiont-mediated suppression of host type I interferon-mediated signaling pathway"/>
    <property type="evidence" value="ECO:0007669"/>
    <property type="project" value="UniProtKB-UniRule"/>
</dbReference>
<dbReference type="GO" id="GO:0003700">
    <property type="term" value="F:DNA-binding transcription factor activity"/>
    <property type="evidence" value="ECO:0007669"/>
    <property type="project" value="UniProtKB-UniRule"/>
</dbReference>
<dbReference type="Gene3D" id="3.30.160.330">
    <property type="match status" value="1"/>
</dbReference>
<comment type="subcellular location">
    <subcellularLocation>
        <location evidence="18">Host cytoplasm</location>
    </subcellularLocation>
    <subcellularLocation>
        <location evidence="18">Host nucleus</location>
    </subcellularLocation>
    <text evidence="18">Predominantly found in the host nucleus.</text>
</comment>
<evidence type="ECO:0000256" key="13">
    <source>
        <dbReference type="ARBA" id="ARBA00023163"/>
    </source>
</evidence>
<evidence type="ECO:0000256" key="2">
    <source>
        <dbReference type="ARBA" id="ARBA00022518"/>
    </source>
</evidence>
<dbReference type="GO" id="GO:0042025">
    <property type="term" value="C:host cell nucleus"/>
    <property type="evidence" value="ECO:0007669"/>
    <property type="project" value="UniProtKB-SubCell"/>
</dbReference>
<dbReference type="GO" id="GO:0039645">
    <property type="term" value="P:symbiont-mediated perturbation of host cell cycle G1/S transition checkpoint"/>
    <property type="evidence" value="ECO:0007669"/>
    <property type="project" value="UniProtKB-UniRule"/>
</dbReference>
<dbReference type="HAMAP" id="MF_04004">
    <property type="entry name" value="PPV_E7"/>
    <property type="match status" value="1"/>
</dbReference>
<organism evidence="20">
    <name type="scientific">Mops bat papillomavirus</name>
    <dbReference type="NCBI Taxonomy" id="3141892"/>
    <lineage>
        <taxon>Viruses</taxon>
        <taxon>Monodnaviria</taxon>
        <taxon>Shotokuvirae</taxon>
        <taxon>Cossaviricota</taxon>
        <taxon>Papovaviricetes</taxon>
        <taxon>Zurhausenvirales</taxon>
        <taxon>Papillomaviridae</taxon>
    </lineage>
</organism>
<keyword evidence="4 18" id="KW-0945">Host-virus interaction</keyword>
<evidence type="ECO:0000256" key="10">
    <source>
        <dbReference type="ARBA" id="ARBA00023015"/>
    </source>
</evidence>
<keyword evidence="11 18" id="KW-0238">DNA-binding</keyword>
<sequence>MIGKAATLQEIVLQEDPPEPVSLTCHESLDEEEPNVHPYKISVCCCACSRVLRIAVLCTSGGILALQTLLLRDLKIVCTRCALQQRYYG</sequence>
<reference evidence="20" key="1">
    <citation type="journal article" date="2024" name="Microbiome">
        <title>Substantial viral diversity in bats and rodents from East Africa: insights into evolution, recombination, and cocirculation.</title>
        <authorList>
            <person name="Wang D."/>
            <person name="Yang X."/>
            <person name="Ren Z."/>
            <person name="Hu B."/>
            <person name="Zhao H."/>
            <person name="Yang K."/>
            <person name="Shi P."/>
            <person name="Zhang Z."/>
            <person name="Feng Q."/>
            <person name="Nawenja C.V."/>
            <person name="Obanda V."/>
            <person name="Robert K."/>
            <person name="Nalikka B."/>
            <person name="Waruhiu C.N."/>
            <person name="Ochola G.O."/>
            <person name="Onyuok S.O."/>
            <person name="Ochieng H."/>
            <person name="Li B."/>
            <person name="Zhu Y."/>
            <person name="Si H."/>
            <person name="Yin J."/>
            <person name="Kristiansen K."/>
            <person name="Jin X."/>
            <person name="Xu X."/>
            <person name="Xiao M."/>
            <person name="Agwanda B."/>
            <person name="Ommeh S."/>
            <person name="Li J."/>
            <person name="Shi Z.L."/>
        </authorList>
    </citation>
    <scope>NUCLEOTIDE SEQUENCE</scope>
    <source>
        <strain evidence="20">12A/Kenya/BAT0646/2015</strain>
    </source>
</reference>
<evidence type="ECO:0000256" key="11">
    <source>
        <dbReference type="ARBA" id="ARBA00023125"/>
    </source>
</evidence>
<dbReference type="EMBL" id="PP711986">
    <property type="protein sequence ID" value="XBH24093.1"/>
    <property type="molecule type" value="Genomic_DNA"/>
</dbReference>
<keyword evidence="5 18" id="KW-1090">Inhibition of host innate immune response by virus</keyword>
<protein>
    <recommendedName>
        <fullName evidence="18 19">Protein E7</fullName>
    </recommendedName>
</protein>
<gene>
    <name evidence="18" type="primary">E7</name>
</gene>
<comment type="similarity">
    <text evidence="18 19">Belongs to the papillomaviridae E7 protein family.</text>
</comment>
<keyword evidence="15" id="KW-0922">Interferon antiviral system evasion</keyword>
<keyword evidence="1 18" id="KW-1121">Modulation of host cell cycle by virus</keyword>
<evidence type="ECO:0000313" key="20">
    <source>
        <dbReference type="EMBL" id="XBH24093.1"/>
    </source>
</evidence>
<keyword evidence="2 18" id="KW-0244">Early protein</keyword>
<evidence type="ECO:0000256" key="16">
    <source>
        <dbReference type="ARBA" id="ARBA00023280"/>
    </source>
</evidence>
<keyword evidence="6 18" id="KW-0479">Metal-binding</keyword>
<evidence type="ECO:0000256" key="7">
    <source>
        <dbReference type="ARBA" id="ARBA00022771"/>
    </source>
</evidence>
<feature type="short sequence motif" description="LXCXE motif; interaction with host RB1 and TMEM173/STING" evidence="18">
    <location>
        <begin position="23"/>
        <end position="27"/>
    </location>
</feature>
<dbReference type="Pfam" id="PF00527">
    <property type="entry name" value="E7"/>
    <property type="match status" value="1"/>
</dbReference>
<dbReference type="GO" id="GO:0052170">
    <property type="term" value="P:symbiont-mediated suppression of host innate immune response"/>
    <property type="evidence" value="ECO:0007669"/>
    <property type="project" value="UniProtKB-KW"/>
</dbReference>
<keyword evidence="10 18" id="KW-0805">Transcription regulation</keyword>
<comment type="function">
    <text evidence="18">Plays a role in viral genome replication by driving entry of quiescent cells into the cell cycle. Stimulation of progression from G1 to S phase allows the virus to efficiently use the cellular DNA replicating machinery to achieve viral genome replication. E7 protein has both transforming and trans-activating activities. Induces the disassembly of the E2F1 transcription factor from RB1, with subsequent transcriptional activation of E2F1-regulated S-phase genes. Interferes with host histone deacetylation mediated by HDAC1 and HDAC2, leading to transcription activation. Plays also a role in the inhibition of both antiviral and antiproliferative functions of host interferon alpha. Interaction with host TMEM173/STING impairs the ability of TMEM173/STING to sense cytosolic DNA and promote the production of type I interferon (IFN-alpha and IFN-beta).</text>
</comment>
<keyword evidence="12 18" id="KW-0010">Activator</keyword>
<evidence type="ECO:0000256" key="8">
    <source>
        <dbReference type="ARBA" id="ARBA00022830"/>
    </source>
</evidence>
<evidence type="ECO:0000256" key="19">
    <source>
        <dbReference type="PIRNR" id="PIRNR003407"/>
    </source>
</evidence>
<evidence type="ECO:0000256" key="3">
    <source>
        <dbReference type="ARBA" id="ARBA00022562"/>
    </source>
</evidence>
<evidence type="ECO:0000256" key="12">
    <source>
        <dbReference type="ARBA" id="ARBA00023159"/>
    </source>
</evidence>
<keyword evidence="7 18" id="KW-0863">Zinc-finger</keyword>
<accession>A0AAU7E3H7</accession>
<evidence type="ECO:0000256" key="15">
    <source>
        <dbReference type="ARBA" id="ARBA00023258"/>
    </source>
</evidence>
<keyword evidence="17 18" id="KW-1078">G1/S host cell cycle checkpoint dysregulation by virus</keyword>
<keyword evidence="9 18" id="KW-0862">Zinc</keyword>
<comment type="function">
    <text evidence="19">E7 protein has both transforming and trans-activating activities.</text>
</comment>
<keyword evidence="16 18" id="KW-0899">Viral immunoevasion</keyword>
<evidence type="ECO:0000256" key="4">
    <source>
        <dbReference type="ARBA" id="ARBA00022581"/>
    </source>
</evidence>
<dbReference type="GO" id="GO:0030430">
    <property type="term" value="C:host cell cytoplasm"/>
    <property type="evidence" value="ECO:0007669"/>
    <property type="project" value="UniProtKB-SubCell"/>
</dbReference>
<comment type="domain">
    <text evidence="18">The E7 terminal domain is an intrinsically disordered domain, whose flexibility and conformational transitions confer target adaptability to the oncoprotein. It allows adaptation to a variety of protein targets and exposes the PEST degradation sequence that regulates its turnover in the cell.</text>
</comment>
<evidence type="ECO:0000256" key="1">
    <source>
        <dbReference type="ARBA" id="ARBA00022504"/>
    </source>
</evidence>
<keyword evidence="13 18" id="KW-0804">Transcription</keyword>
<feature type="short sequence motif" description="Nuclear export signal" evidence="18">
    <location>
        <begin position="63"/>
        <end position="71"/>
    </location>
</feature>
<dbReference type="InterPro" id="IPR000148">
    <property type="entry name" value="Papilloma_E7"/>
</dbReference>
<feature type="zinc finger region" evidence="18">
    <location>
        <begin position="45"/>
        <end position="81"/>
    </location>
</feature>
<dbReference type="GO" id="GO:0019904">
    <property type="term" value="F:protein domain specific binding"/>
    <property type="evidence" value="ECO:0007669"/>
    <property type="project" value="UniProtKB-UniRule"/>
</dbReference>
<dbReference type="GO" id="GO:0006351">
    <property type="term" value="P:DNA-templated transcription"/>
    <property type="evidence" value="ECO:0007669"/>
    <property type="project" value="UniProtKB-UniRule"/>
</dbReference>
<proteinExistence type="inferred from homology"/>
<dbReference type="SUPFAM" id="SSF161234">
    <property type="entry name" value="E7 C-terminal domain-like"/>
    <property type="match status" value="1"/>
</dbReference>
<reference evidence="20" key="2">
    <citation type="submission" date="2024-02" db="EMBL/GenBank/DDBJ databases">
        <authorList>
            <person name="Hu B."/>
        </authorList>
    </citation>
    <scope>NUCLEOTIDE SEQUENCE</scope>
    <source>
        <strain evidence="20">12A/Kenya/BAT0646/2015</strain>
    </source>
</reference>
<evidence type="ECO:0000256" key="6">
    <source>
        <dbReference type="ARBA" id="ARBA00022723"/>
    </source>
</evidence>
<keyword evidence="3 18" id="KW-1048">Host nucleus</keyword>
<comment type="caution">
    <text evidence="18">Lacks conserved residue(s) required for the propagation of feature annotation.</text>
</comment>
<evidence type="ECO:0000256" key="5">
    <source>
        <dbReference type="ARBA" id="ARBA00022632"/>
    </source>
</evidence>
<dbReference type="GO" id="GO:0003677">
    <property type="term" value="F:DNA binding"/>
    <property type="evidence" value="ECO:0007669"/>
    <property type="project" value="UniProtKB-UniRule"/>
</dbReference>